<dbReference type="PANTHER" id="PTHR12110:SF53">
    <property type="entry name" value="BLR5974 PROTEIN"/>
    <property type="match status" value="1"/>
</dbReference>
<evidence type="ECO:0000259" key="1">
    <source>
        <dbReference type="Pfam" id="PF01261"/>
    </source>
</evidence>
<feature type="domain" description="Xylose isomerase-like TIM barrel" evidence="1">
    <location>
        <begin position="27"/>
        <end position="270"/>
    </location>
</feature>
<accession>A0A518CK48</accession>
<organism evidence="2 3">
    <name type="scientific">Polystyrenella longa</name>
    <dbReference type="NCBI Taxonomy" id="2528007"/>
    <lineage>
        <taxon>Bacteria</taxon>
        <taxon>Pseudomonadati</taxon>
        <taxon>Planctomycetota</taxon>
        <taxon>Planctomycetia</taxon>
        <taxon>Planctomycetales</taxon>
        <taxon>Planctomycetaceae</taxon>
        <taxon>Polystyrenella</taxon>
    </lineage>
</organism>
<dbReference type="PANTHER" id="PTHR12110">
    <property type="entry name" value="HYDROXYPYRUVATE ISOMERASE"/>
    <property type="match status" value="1"/>
</dbReference>
<dbReference type="SUPFAM" id="SSF51658">
    <property type="entry name" value="Xylose isomerase-like"/>
    <property type="match status" value="1"/>
</dbReference>
<dbReference type="Pfam" id="PF01261">
    <property type="entry name" value="AP_endonuc_2"/>
    <property type="match status" value="1"/>
</dbReference>
<gene>
    <name evidence="2" type="ORF">Pla110_13200</name>
</gene>
<evidence type="ECO:0000313" key="2">
    <source>
        <dbReference type="EMBL" id="QDU79609.1"/>
    </source>
</evidence>
<dbReference type="InterPro" id="IPR013022">
    <property type="entry name" value="Xyl_isomerase-like_TIM-brl"/>
</dbReference>
<dbReference type="KEGG" id="plon:Pla110_13200"/>
<protein>
    <submittedName>
        <fullName evidence="2">Xylose isomerase-like TIM barrel</fullName>
    </submittedName>
</protein>
<sequence length="276" mass="31204">MKLSLSVRVAEAACKTKLNIPFEELVHLAREMGYHAICMRASAGGLLTPRDELEKMRRIVEDEDLIVSMVTADSDVPLNNEQGPNSLQNIGPSLDVAEALGCDLIRVCLKTEEDIDHSRRAADLAGERGIRLAHQCHIETLFEQVDRSIEVLEQIGRKNFGLIYEPANLLMCDEPYGAEVLEKFKPWLMNVYVQNHRLDPEGPDVLGTWCQGPVRFHHIPIWDAGGVEFNQVIEGLQHINYDGYFTVHQAYAWLMGPREAAAESIRYLRSFGCFDR</sequence>
<dbReference type="EMBL" id="CP036281">
    <property type="protein sequence ID" value="QDU79609.1"/>
    <property type="molecule type" value="Genomic_DNA"/>
</dbReference>
<dbReference type="InterPro" id="IPR036237">
    <property type="entry name" value="Xyl_isomerase-like_sf"/>
</dbReference>
<dbReference type="GO" id="GO:0016853">
    <property type="term" value="F:isomerase activity"/>
    <property type="evidence" value="ECO:0007669"/>
    <property type="project" value="UniProtKB-KW"/>
</dbReference>
<keyword evidence="3" id="KW-1185">Reference proteome</keyword>
<reference evidence="2 3" key="1">
    <citation type="submission" date="2019-02" db="EMBL/GenBank/DDBJ databases">
        <title>Deep-cultivation of Planctomycetes and their phenomic and genomic characterization uncovers novel biology.</title>
        <authorList>
            <person name="Wiegand S."/>
            <person name="Jogler M."/>
            <person name="Boedeker C."/>
            <person name="Pinto D."/>
            <person name="Vollmers J."/>
            <person name="Rivas-Marin E."/>
            <person name="Kohn T."/>
            <person name="Peeters S.H."/>
            <person name="Heuer A."/>
            <person name="Rast P."/>
            <person name="Oberbeckmann S."/>
            <person name="Bunk B."/>
            <person name="Jeske O."/>
            <person name="Meyerdierks A."/>
            <person name="Storesund J.E."/>
            <person name="Kallscheuer N."/>
            <person name="Luecker S."/>
            <person name="Lage O.M."/>
            <person name="Pohl T."/>
            <person name="Merkel B.J."/>
            <person name="Hornburger P."/>
            <person name="Mueller R.-W."/>
            <person name="Bruemmer F."/>
            <person name="Labrenz M."/>
            <person name="Spormann A.M."/>
            <person name="Op den Camp H."/>
            <person name="Overmann J."/>
            <person name="Amann R."/>
            <person name="Jetten M.S.M."/>
            <person name="Mascher T."/>
            <person name="Medema M.H."/>
            <person name="Devos D.P."/>
            <person name="Kaster A.-K."/>
            <person name="Ovreas L."/>
            <person name="Rohde M."/>
            <person name="Galperin M.Y."/>
            <person name="Jogler C."/>
        </authorList>
    </citation>
    <scope>NUCLEOTIDE SEQUENCE [LARGE SCALE GENOMIC DNA]</scope>
    <source>
        <strain evidence="2 3">Pla110</strain>
    </source>
</reference>
<dbReference type="InterPro" id="IPR050312">
    <property type="entry name" value="IolE/XylAMocC-like"/>
</dbReference>
<evidence type="ECO:0000313" key="3">
    <source>
        <dbReference type="Proteomes" id="UP000317178"/>
    </source>
</evidence>
<dbReference type="OrthoDB" id="9779184at2"/>
<dbReference type="Gene3D" id="3.20.20.150">
    <property type="entry name" value="Divalent-metal-dependent TIM barrel enzymes"/>
    <property type="match status" value="1"/>
</dbReference>
<keyword evidence="2" id="KW-0413">Isomerase</keyword>
<name>A0A518CK48_9PLAN</name>
<dbReference type="Proteomes" id="UP000317178">
    <property type="component" value="Chromosome"/>
</dbReference>
<dbReference type="AlphaFoldDB" id="A0A518CK48"/>
<dbReference type="RefSeq" id="WP_144994342.1">
    <property type="nucleotide sequence ID" value="NZ_CP036281.1"/>
</dbReference>
<proteinExistence type="predicted"/>